<reference evidence="3 4" key="1">
    <citation type="submission" date="2024-02" db="EMBL/GenBank/DDBJ databases">
        <title>Discinaceae phylogenomics.</title>
        <authorList>
            <person name="Dirks A.C."/>
            <person name="James T.Y."/>
        </authorList>
    </citation>
    <scope>NUCLEOTIDE SEQUENCE [LARGE SCALE GENOMIC DNA]</scope>
    <source>
        <strain evidence="3 4">ACD0624</strain>
    </source>
</reference>
<dbReference type="InterPro" id="IPR022047">
    <property type="entry name" value="Microcephalin-like"/>
</dbReference>
<gene>
    <name evidence="3" type="ORF">Q9L58_003482</name>
</gene>
<accession>A0ABR3GNZ1</accession>
<keyword evidence="4" id="KW-1185">Reference proteome</keyword>
<feature type="compositionally biased region" description="Polar residues" evidence="1">
    <location>
        <begin position="257"/>
        <end position="273"/>
    </location>
</feature>
<dbReference type="PANTHER" id="PTHR14625">
    <property type="entry name" value="MICROCEPHALIN"/>
    <property type="match status" value="1"/>
</dbReference>
<feature type="region of interest" description="Disordered" evidence="1">
    <location>
        <begin position="543"/>
        <end position="569"/>
    </location>
</feature>
<proteinExistence type="predicted"/>
<feature type="compositionally biased region" description="Acidic residues" evidence="1">
    <location>
        <begin position="193"/>
        <end position="202"/>
    </location>
</feature>
<protein>
    <recommendedName>
        <fullName evidence="2">BRCT domain-containing protein</fullName>
    </recommendedName>
</protein>
<organism evidence="3 4">
    <name type="scientific">Discina gigas</name>
    <dbReference type="NCBI Taxonomy" id="1032678"/>
    <lineage>
        <taxon>Eukaryota</taxon>
        <taxon>Fungi</taxon>
        <taxon>Dikarya</taxon>
        <taxon>Ascomycota</taxon>
        <taxon>Pezizomycotina</taxon>
        <taxon>Pezizomycetes</taxon>
        <taxon>Pezizales</taxon>
        <taxon>Discinaceae</taxon>
        <taxon>Discina</taxon>
    </lineage>
</organism>
<dbReference type="SUPFAM" id="SSF52113">
    <property type="entry name" value="BRCT domain"/>
    <property type="match status" value="1"/>
</dbReference>
<dbReference type="InterPro" id="IPR001357">
    <property type="entry name" value="BRCT_dom"/>
</dbReference>
<comment type="caution">
    <text evidence="3">The sequence shown here is derived from an EMBL/GenBank/DDBJ whole genome shotgun (WGS) entry which is preliminary data.</text>
</comment>
<dbReference type="PANTHER" id="PTHR14625:SF3">
    <property type="entry name" value="MICROCEPHALIN"/>
    <property type="match status" value="1"/>
</dbReference>
<dbReference type="Proteomes" id="UP001447188">
    <property type="component" value="Unassembled WGS sequence"/>
</dbReference>
<evidence type="ECO:0000313" key="4">
    <source>
        <dbReference type="Proteomes" id="UP001447188"/>
    </source>
</evidence>
<feature type="domain" description="BRCT" evidence="2">
    <location>
        <begin position="573"/>
        <end position="678"/>
    </location>
</feature>
<sequence>MAEPSQVRRYLTRARAKADENPVDLKLSYQSKGQKAAGKQKTIVLTDTESSASSDTVLPAASAIRVSKRTTVPKETGVKAAPKRKSTRSGGGTAKKTVASKASAGKSSKKVTFNDDKENVVPSRRELEATRQESDDTDELMSSSMGALSVKPLRVPSTKLRLPSSSMNVTSAFDPLPALSPSKARRPPRALTTEDEEMEDELSGPMSPALKFTAKPKRGGALSARSLTEAAGGPRRPLDLSASLLTSPARRPPTSPFKPTTANTTFSKSSTDAPNAVLRPSLTSPARRPYPSGLGSPTKGGFRLESNVTLGMDIPDLSKPGARSPPKRVKMSGFVKADESEDELAMYMDNHILGRSPSRFVKKCTGGGSIRKFSVNHTNPNLGASGTQGDVPRLSAFSNVSNMPLLSIMGEDSTMEGLEDAGCVTNQMSPTAKKYKGQPEGGNSYVFFDLEKDEEDEQSNLPHARNLFSSFFGTELQPERKKLFPDAFTSKQQEDRIPIDPFLLTLDAPDNFLGIIGSPSRKITVPVKLNSVDDMISEDEDFGNQENQQLSDPLIPSTKDSDRSASRSSGIARTSGVLAGAVVFVDVYTSEGADASAAFVEALRGLGAKVLKSWNWNPNSTGGSGGKVGITHVVFKDGSPRTLQKLKDSKGVVLCVGVGWVTSCEEEQTWIDEGIYPVDLDHVPRGGHRRRKSMEPKALTGMPANNYGLSSDGTTDYSAPPKTPKLASKKLFFPQTEPLRGHEVDCNPLLTQNLLMARRKSMKFAPKIGSPLRRFAALTIE</sequence>
<feature type="region of interest" description="Disordered" evidence="1">
    <location>
        <begin position="313"/>
        <end position="332"/>
    </location>
</feature>
<dbReference type="PROSITE" id="PS50172">
    <property type="entry name" value="BRCT"/>
    <property type="match status" value="1"/>
</dbReference>
<feature type="region of interest" description="Disordered" evidence="1">
    <location>
        <begin position="1"/>
        <end position="21"/>
    </location>
</feature>
<evidence type="ECO:0000256" key="1">
    <source>
        <dbReference type="SAM" id="MobiDB-lite"/>
    </source>
</evidence>
<dbReference type="CDD" id="cd17716">
    <property type="entry name" value="BRCT_microcephalin_rpt1"/>
    <property type="match status" value="1"/>
</dbReference>
<feature type="compositionally biased region" description="Low complexity" evidence="1">
    <location>
        <begin position="94"/>
        <end position="106"/>
    </location>
</feature>
<evidence type="ECO:0000313" key="3">
    <source>
        <dbReference type="EMBL" id="KAL0637593.1"/>
    </source>
</evidence>
<name>A0ABR3GNZ1_9PEZI</name>
<dbReference type="InterPro" id="IPR036420">
    <property type="entry name" value="BRCT_dom_sf"/>
</dbReference>
<evidence type="ECO:0000259" key="2">
    <source>
        <dbReference type="PROSITE" id="PS50172"/>
    </source>
</evidence>
<feature type="region of interest" description="Disordered" evidence="1">
    <location>
        <begin position="67"/>
        <end position="301"/>
    </location>
</feature>
<dbReference type="EMBL" id="JBBBZM010000033">
    <property type="protein sequence ID" value="KAL0637593.1"/>
    <property type="molecule type" value="Genomic_DNA"/>
</dbReference>
<dbReference type="Gene3D" id="3.40.50.10190">
    <property type="entry name" value="BRCT domain"/>
    <property type="match status" value="1"/>
</dbReference>
<feature type="compositionally biased region" description="Basic and acidic residues" evidence="1">
    <location>
        <begin position="112"/>
        <end position="134"/>
    </location>
</feature>